<dbReference type="EMBL" id="ASSP01000018">
    <property type="protein sequence ID" value="EOS11259.1"/>
    <property type="molecule type" value="Genomic_DNA"/>
</dbReference>
<dbReference type="HOGENOM" id="CLU_2731624_0_0_10"/>
<dbReference type="GeneID" id="82152083"/>
<sequence>MFLKLTFLEGKRCKSFFQINPPLKIHVFSSRAIVAKSGDFTAAQTNGNAIAYAWFVWEKGYKGETVVDWIN</sequence>
<dbReference type="STRING" id="1235788.C802_02971"/>
<accession>R9I4Z7</accession>
<evidence type="ECO:0000313" key="2">
    <source>
        <dbReference type="Proteomes" id="UP000014200"/>
    </source>
</evidence>
<dbReference type="PATRIC" id="fig|1235788.3.peg.3043"/>
<proteinExistence type="predicted"/>
<reference evidence="1 2" key="1">
    <citation type="submission" date="2013-04" db="EMBL/GenBank/DDBJ databases">
        <title>The Genome Sequence of Bacteroides massiliensis dnLKV3.</title>
        <authorList>
            <consortium name="The Broad Institute Genomics Platform"/>
            <consortium name="The Broad Institute Genome Sequencing Center for Infectious Disease"/>
            <person name="Earl A."/>
            <person name="Xavier R."/>
            <person name="Kuhn K."/>
            <person name="Stappenbeck T."/>
            <person name="Walker B."/>
            <person name="Young S."/>
            <person name="Zeng Q."/>
            <person name="Gargeya S."/>
            <person name="Fitzgerald M."/>
            <person name="Haas B."/>
            <person name="Abouelleil A."/>
            <person name="Allen A.W."/>
            <person name="Alvarado L."/>
            <person name="Arachchi H.M."/>
            <person name="Berlin A.M."/>
            <person name="Chapman S.B."/>
            <person name="Gainer-Dewar J."/>
            <person name="Goldberg J."/>
            <person name="Griggs A."/>
            <person name="Gujja S."/>
            <person name="Hansen M."/>
            <person name="Howarth C."/>
            <person name="Imamovic A."/>
            <person name="Ireland A."/>
            <person name="Larimer J."/>
            <person name="McCowan C."/>
            <person name="Murphy C."/>
            <person name="Pearson M."/>
            <person name="Poon T.W."/>
            <person name="Priest M."/>
            <person name="Roberts A."/>
            <person name="Saif S."/>
            <person name="Shea T."/>
            <person name="Sisk P."/>
            <person name="Sykes S."/>
            <person name="Wortman J."/>
            <person name="Nusbaum C."/>
            <person name="Birren B."/>
        </authorList>
    </citation>
    <scope>NUCLEOTIDE SEQUENCE [LARGE SCALE GENOMIC DNA]</scope>
    <source>
        <strain evidence="2">dnLKV3</strain>
    </source>
</reference>
<keyword evidence="2" id="KW-1185">Reference proteome</keyword>
<dbReference type="AlphaFoldDB" id="R9I4Z7"/>
<dbReference type="RefSeq" id="WP_016277301.1">
    <property type="nucleotide sequence ID" value="NZ_JABVZU010000002.1"/>
</dbReference>
<name>R9I4Z7_9BACT</name>
<protein>
    <submittedName>
        <fullName evidence="1">Uncharacterized protein</fullName>
    </submittedName>
</protein>
<gene>
    <name evidence="1" type="ORF">C802_02971</name>
</gene>
<evidence type="ECO:0000313" key="1">
    <source>
        <dbReference type="EMBL" id="EOS11259.1"/>
    </source>
</evidence>
<organism evidence="1 2">
    <name type="scientific">Phocaeicola sartorii</name>
    <dbReference type="NCBI Taxonomy" id="671267"/>
    <lineage>
        <taxon>Bacteria</taxon>
        <taxon>Pseudomonadati</taxon>
        <taxon>Bacteroidota</taxon>
        <taxon>Bacteroidia</taxon>
        <taxon>Bacteroidales</taxon>
        <taxon>Bacteroidaceae</taxon>
        <taxon>Phocaeicola</taxon>
    </lineage>
</organism>
<comment type="caution">
    <text evidence="1">The sequence shown here is derived from an EMBL/GenBank/DDBJ whole genome shotgun (WGS) entry which is preliminary data.</text>
</comment>
<dbReference type="OrthoDB" id="1079385at2"/>
<dbReference type="Proteomes" id="UP000014200">
    <property type="component" value="Unassembled WGS sequence"/>
</dbReference>